<sequence length="167" mass="18843">MIEKAQQSATYGKTPNKKISLENKEEIQYPMNHDELIKPQFDAQSAVTLTLEPLERQRRDDANAAGANASGTSVPGQVTQDASLKEAEQQRGFCSSDSVVETESEDKSRRNCQQKDNDDYYTDERIAEWVLSVNSSLFKRGNYEEEQAKEPVEEQDVTTIKIVYSGE</sequence>
<feature type="compositionally biased region" description="Basic and acidic residues" evidence="1">
    <location>
        <begin position="105"/>
        <end position="118"/>
    </location>
</feature>
<keyword evidence="3" id="KW-1185">Reference proteome</keyword>
<evidence type="ECO:0000256" key="1">
    <source>
        <dbReference type="SAM" id="MobiDB-lite"/>
    </source>
</evidence>
<feature type="compositionally biased region" description="Basic and acidic residues" evidence="1">
    <location>
        <begin position="53"/>
        <end position="62"/>
    </location>
</feature>
<gene>
    <name evidence="2" type="ORF">KC01_LOCUS8044</name>
</gene>
<dbReference type="EMBL" id="OZ035834">
    <property type="protein sequence ID" value="CAL1576623.1"/>
    <property type="molecule type" value="Genomic_DNA"/>
</dbReference>
<name>A0AAV2JKA6_KNICA</name>
<feature type="region of interest" description="Disordered" evidence="1">
    <location>
        <begin position="52"/>
        <end position="118"/>
    </location>
</feature>
<dbReference type="Proteomes" id="UP001497482">
    <property type="component" value="Chromosome 12"/>
</dbReference>
<feature type="compositionally biased region" description="Low complexity" evidence="1">
    <location>
        <begin position="63"/>
        <end position="73"/>
    </location>
</feature>
<organism evidence="2 3">
    <name type="scientific">Knipowitschia caucasica</name>
    <name type="common">Caucasian dwarf goby</name>
    <name type="synonym">Pomatoschistus caucasicus</name>
    <dbReference type="NCBI Taxonomy" id="637954"/>
    <lineage>
        <taxon>Eukaryota</taxon>
        <taxon>Metazoa</taxon>
        <taxon>Chordata</taxon>
        <taxon>Craniata</taxon>
        <taxon>Vertebrata</taxon>
        <taxon>Euteleostomi</taxon>
        <taxon>Actinopterygii</taxon>
        <taxon>Neopterygii</taxon>
        <taxon>Teleostei</taxon>
        <taxon>Neoteleostei</taxon>
        <taxon>Acanthomorphata</taxon>
        <taxon>Gobiaria</taxon>
        <taxon>Gobiiformes</taxon>
        <taxon>Gobioidei</taxon>
        <taxon>Gobiidae</taxon>
        <taxon>Gobiinae</taxon>
        <taxon>Knipowitschia</taxon>
    </lineage>
</organism>
<feature type="compositionally biased region" description="Polar residues" evidence="1">
    <location>
        <begin position="1"/>
        <end position="13"/>
    </location>
</feature>
<feature type="region of interest" description="Disordered" evidence="1">
    <location>
        <begin position="1"/>
        <end position="26"/>
    </location>
</feature>
<dbReference type="AlphaFoldDB" id="A0AAV2JKA6"/>
<reference evidence="2 3" key="1">
    <citation type="submission" date="2024-04" db="EMBL/GenBank/DDBJ databases">
        <authorList>
            <person name="Waldvogel A.-M."/>
            <person name="Schoenle A."/>
        </authorList>
    </citation>
    <scope>NUCLEOTIDE SEQUENCE [LARGE SCALE GENOMIC DNA]</scope>
</reference>
<evidence type="ECO:0000313" key="3">
    <source>
        <dbReference type="Proteomes" id="UP001497482"/>
    </source>
</evidence>
<accession>A0AAV2JKA6</accession>
<protein>
    <submittedName>
        <fullName evidence="2">Uncharacterized protein</fullName>
    </submittedName>
</protein>
<proteinExistence type="predicted"/>
<evidence type="ECO:0000313" key="2">
    <source>
        <dbReference type="EMBL" id="CAL1576623.1"/>
    </source>
</evidence>